<dbReference type="Gramene" id="rna-AYBTSS11_LOCUS6720">
    <property type="protein sequence ID" value="CAJ1934088.1"/>
    <property type="gene ID" value="gene-AYBTSS11_LOCUS6720"/>
</dbReference>
<organism evidence="1 2">
    <name type="scientific">Sphenostylis stenocarpa</name>
    <dbReference type="NCBI Taxonomy" id="92480"/>
    <lineage>
        <taxon>Eukaryota</taxon>
        <taxon>Viridiplantae</taxon>
        <taxon>Streptophyta</taxon>
        <taxon>Embryophyta</taxon>
        <taxon>Tracheophyta</taxon>
        <taxon>Spermatophyta</taxon>
        <taxon>Magnoliopsida</taxon>
        <taxon>eudicotyledons</taxon>
        <taxon>Gunneridae</taxon>
        <taxon>Pentapetalae</taxon>
        <taxon>rosids</taxon>
        <taxon>fabids</taxon>
        <taxon>Fabales</taxon>
        <taxon>Fabaceae</taxon>
        <taxon>Papilionoideae</taxon>
        <taxon>50 kb inversion clade</taxon>
        <taxon>NPAAA clade</taxon>
        <taxon>indigoferoid/millettioid clade</taxon>
        <taxon>Phaseoleae</taxon>
        <taxon>Sphenostylis</taxon>
    </lineage>
</organism>
<accession>A0AA86S5I2</accession>
<proteinExistence type="predicted"/>
<name>A0AA86S5I2_9FABA</name>
<dbReference type="EMBL" id="OY731399">
    <property type="protein sequence ID" value="CAJ1934088.1"/>
    <property type="molecule type" value="Genomic_DNA"/>
</dbReference>
<sequence length="108" mass="12671">MDDEVMVEKIPGKSTVKIRHCSIVRRPSRMTTIFVIIWVQYIDPPSSKELLVMEKLRKFSFFDLDLAEEKTKGDGRNLSKIDENAQIVVERIETRLPLREGYSWLFLV</sequence>
<evidence type="ECO:0000313" key="1">
    <source>
        <dbReference type="EMBL" id="CAJ1934088.1"/>
    </source>
</evidence>
<dbReference type="AlphaFoldDB" id="A0AA86S5I2"/>
<keyword evidence="2" id="KW-1185">Reference proteome</keyword>
<reference evidence="1" key="1">
    <citation type="submission" date="2023-10" db="EMBL/GenBank/DDBJ databases">
        <authorList>
            <person name="Domelevo Entfellner J.-B."/>
        </authorList>
    </citation>
    <scope>NUCLEOTIDE SEQUENCE</scope>
</reference>
<dbReference type="Proteomes" id="UP001189624">
    <property type="component" value="Chromosome 2"/>
</dbReference>
<protein>
    <submittedName>
        <fullName evidence="1">Uncharacterized protein</fullName>
    </submittedName>
</protein>
<evidence type="ECO:0000313" key="2">
    <source>
        <dbReference type="Proteomes" id="UP001189624"/>
    </source>
</evidence>
<gene>
    <name evidence="1" type="ORF">AYBTSS11_LOCUS6720</name>
</gene>